<reference evidence="4" key="1">
    <citation type="journal article" date="2011" name="Genome Biol.">
        <title>Comparative genomics of the social amoebae Dictyostelium discoideum and Dictyostelium purpureum.</title>
        <authorList>
            <consortium name="US DOE Joint Genome Institute (JGI-PGF)"/>
            <person name="Sucgang R."/>
            <person name="Kuo A."/>
            <person name="Tian X."/>
            <person name="Salerno W."/>
            <person name="Parikh A."/>
            <person name="Feasley C.L."/>
            <person name="Dalin E."/>
            <person name="Tu H."/>
            <person name="Huang E."/>
            <person name="Barry K."/>
            <person name="Lindquist E."/>
            <person name="Shapiro H."/>
            <person name="Bruce D."/>
            <person name="Schmutz J."/>
            <person name="Salamov A."/>
            <person name="Fey P."/>
            <person name="Gaudet P."/>
            <person name="Anjard C."/>
            <person name="Babu M.M."/>
            <person name="Basu S."/>
            <person name="Bushmanova Y."/>
            <person name="van der Wel H."/>
            <person name="Katoh-Kurasawa M."/>
            <person name="Dinh C."/>
            <person name="Coutinho P.M."/>
            <person name="Saito T."/>
            <person name="Elias M."/>
            <person name="Schaap P."/>
            <person name="Kay R.R."/>
            <person name="Henrissat B."/>
            <person name="Eichinger L."/>
            <person name="Rivero F."/>
            <person name="Putnam N.H."/>
            <person name="West C.M."/>
            <person name="Loomis W.F."/>
            <person name="Chisholm R.L."/>
            <person name="Shaulsky G."/>
            <person name="Strassmann J.E."/>
            <person name="Queller D.C."/>
            <person name="Kuspa A."/>
            <person name="Grigoriev I.V."/>
        </authorList>
    </citation>
    <scope>NUCLEOTIDE SEQUENCE [LARGE SCALE GENOMIC DNA]</scope>
    <source>
        <strain evidence="4">QSDP1</strain>
    </source>
</reference>
<evidence type="ECO:0000256" key="1">
    <source>
        <dbReference type="SAM" id="SignalP"/>
    </source>
</evidence>
<dbReference type="STRING" id="5786.F0ZY73"/>
<feature type="chain" id="PRO_5003262056" description="Carbohydrate binding domain-containing protein" evidence="1">
    <location>
        <begin position="20"/>
        <end position="150"/>
    </location>
</feature>
<gene>
    <name evidence="3" type="ORF">DICPUDRAFT_40441</name>
</gene>
<dbReference type="EMBL" id="GL871276">
    <property type="protein sequence ID" value="EGC31118.1"/>
    <property type="molecule type" value="Genomic_DNA"/>
</dbReference>
<dbReference type="eggNOG" id="ENOG502RHIW">
    <property type="taxonomic scope" value="Eukaryota"/>
</dbReference>
<accession>F0ZY73</accession>
<evidence type="ECO:0000259" key="2">
    <source>
        <dbReference type="SMART" id="SM01063"/>
    </source>
</evidence>
<organism evidence="3 4">
    <name type="scientific">Dictyostelium purpureum</name>
    <name type="common">Slime mold</name>
    <dbReference type="NCBI Taxonomy" id="5786"/>
    <lineage>
        <taxon>Eukaryota</taxon>
        <taxon>Amoebozoa</taxon>
        <taxon>Evosea</taxon>
        <taxon>Eumycetozoa</taxon>
        <taxon>Dictyostelia</taxon>
        <taxon>Dictyosteliales</taxon>
        <taxon>Dictyosteliaceae</taxon>
        <taxon>Dictyostelium</taxon>
    </lineage>
</organism>
<dbReference type="AlphaFoldDB" id="F0ZY73"/>
<dbReference type="GO" id="GO:0030198">
    <property type="term" value="P:extracellular matrix organization"/>
    <property type="evidence" value="ECO:0000318"/>
    <property type="project" value="GO_Central"/>
</dbReference>
<dbReference type="InterPro" id="IPR052879">
    <property type="entry name" value="Dd_Spore_Germination_Stalk"/>
</dbReference>
<dbReference type="VEuPathDB" id="AmoebaDB:DICPUDRAFT_40441"/>
<name>F0ZY73_DICPU</name>
<dbReference type="OMA" id="NICGVRI"/>
<protein>
    <recommendedName>
        <fullName evidence="2">Carbohydrate binding domain-containing protein</fullName>
    </recommendedName>
</protein>
<dbReference type="InParanoid" id="F0ZY73"/>
<keyword evidence="4" id="KW-1185">Reference proteome</keyword>
<dbReference type="SMART" id="SM01063">
    <property type="entry name" value="CBM49"/>
    <property type="match status" value="1"/>
</dbReference>
<proteinExistence type="predicted"/>
<evidence type="ECO:0000313" key="3">
    <source>
        <dbReference type="EMBL" id="EGC31118.1"/>
    </source>
</evidence>
<feature type="signal peptide" evidence="1">
    <location>
        <begin position="1"/>
        <end position="19"/>
    </location>
</feature>
<keyword evidence="1" id="KW-0732">Signal</keyword>
<dbReference type="PANTHER" id="PTHR33239">
    <property type="entry name" value="CELLULOSE-BINDING DOMAIN-CONTAINING PROTEIN-RELATED"/>
    <property type="match status" value="1"/>
</dbReference>
<dbReference type="GO" id="GO:0031012">
    <property type="term" value="C:extracellular matrix"/>
    <property type="evidence" value="ECO:0000318"/>
    <property type="project" value="GO_Central"/>
</dbReference>
<dbReference type="KEGG" id="dpp:DICPUDRAFT_40441"/>
<sequence length="150" mass="16984">MKVLLILGFLMLSIFFVSSYELCGPRSCMNGYFCASDYSASICRPEAQAYTIIQVNITNEGAWPDSAQFKGTIRNICGVRIRKIVLSVSNKDFPILKTSAIWNARYSKEFEEISLPDYADGIPPNDELYQFGFILKNSNTPKIKIKSIRF</sequence>
<dbReference type="InterPro" id="IPR019028">
    <property type="entry name" value="CBM_49"/>
</dbReference>
<dbReference type="PANTHER" id="PTHR33239:SF6">
    <property type="entry name" value="CARBOHYDRATE BINDING DOMAIN-CONTAINING PROTEIN"/>
    <property type="match status" value="1"/>
</dbReference>
<dbReference type="Proteomes" id="UP000001064">
    <property type="component" value="Unassembled WGS sequence"/>
</dbReference>
<dbReference type="FunCoup" id="F0ZY73">
    <property type="interactions" value="267"/>
</dbReference>
<dbReference type="OrthoDB" id="15614at2759"/>
<dbReference type="GO" id="GO:0005201">
    <property type="term" value="F:extracellular matrix structural constituent"/>
    <property type="evidence" value="ECO:0000318"/>
    <property type="project" value="GO_Central"/>
</dbReference>
<dbReference type="RefSeq" id="XP_003292367.1">
    <property type="nucleotide sequence ID" value="XM_003292319.1"/>
</dbReference>
<dbReference type="GeneID" id="10508008"/>
<feature type="domain" description="Carbohydrate binding" evidence="2">
    <location>
        <begin position="50"/>
        <end position="138"/>
    </location>
</feature>
<evidence type="ECO:0000313" key="4">
    <source>
        <dbReference type="Proteomes" id="UP000001064"/>
    </source>
</evidence>
<dbReference type="GO" id="GO:0030246">
    <property type="term" value="F:carbohydrate binding"/>
    <property type="evidence" value="ECO:0007669"/>
    <property type="project" value="InterPro"/>
</dbReference>